<comment type="caution">
    <text evidence="1">The sequence shown here is derived from an EMBL/GenBank/DDBJ whole genome shotgun (WGS) entry which is preliminary data.</text>
</comment>
<feature type="non-terminal residue" evidence="1">
    <location>
        <position position="1"/>
    </location>
</feature>
<sequence length="45" mass="4625">VKSARLIAALAATETTPRGPNAPPRGEQISLGIPERPLTVISGAF</sequence>
<proteinExistence type="predicted"/>
<evidence type="ECO:0000313" key="1">
    <source>
        <dbReference type="EMBL" id="OQD80421.1"/>
    </source>
</evidence>
<organism evidence="1 2">
    <name type="scientific">Penicillium solitum</name>
    <dbReference type="NCBI Taxonomy" id="60172"/>
    <lineage>
        <taxon>Eukaryota</taxon>
        <taxon>Fungi</taxon>
        <taxon>Dikarya</taxon>
        <taxon>Ascomycota</taxon>
        <taxon>Pezizomycotina</taxon>
        <taxon>Eurotiomycetes</taxon>
        <taxon>Eurotiomycetidae</taxon>
        <taxon>Eurotiales</taxon>
        <taxon>Aspergillaceae</taxon>
        <taxon>Penicillium</taxon>
    </lineage>
</organism>
<evidence type="ECO:0000313" key="2">
    <source>
        <dbReference type="Proteomes" id="UP000191612"/>
    </source>
</evidence>
<dbReference type="Proteomes" id="UP000191612">
    <property type="component" value="Unassembled WGS sequence"/>
</dbReference>
<dbReference type="AlphaFoldDB" id="A0A1V6PTZ8"/>
<name>A0A1V6PTZ8_9EURO</name>
<dbReference type="EMBL" id="MDYO01000263">
    <property type="protein sequence ID" value="OQD80421.1"/>
    <property type="molecule type" value="Genomic_DNA"/>
</dbReference>
<keyword evidence="2" id="KW-1185">Reference proteome</keyword>
<gene>
    <name evidence="1" type="ORF">PENSOL_c264G00313</name>
</gene>
<reference evidence="2" key="1">
    <citation type="journal article" date="2017" name="Nat. Microbiol.">
        <title>Global analysis of biosynthetic gene clusters reveals vast potential of secondary metabolite production in Penicillium species.</title>
        <authorList>
            <person name="Nielsen J.C."/>
            <person name="Grijseels S."/>
            <person name="Prigent S."/>
            <person name="Ji B."/>
            <person name="Dainat J."/>
            <person name="Nielsen K.F."/>
            <person name="Frisvad J.C."/>
            <person name="Workman M."/>
            <person name="Nielsen J."/>
        </authorList>
    </citation>
    <scope>NUCLEOTIDE SEQUENCE [LARGE SCALE GENOMIC DNA]</scope>
    <source>
        <strain evidence="2">IBT 29525</strain>
    </source>
</reference>
<protein>
    <submittedName>
        <fullName evidence="1">Uncharacterized protein</fullName>
    </submittedName>
</protein>
<accession>A0A1V6PTZ8</accession>